<accession>A0A9X0JKT6</accession>
<evidence type="ECO:0000313" key="3">
    <source>
        <dbReference type="Proteomes" id="UP000029719"/>
    </source>
</evidence>
<protein>
    <recommendedName>
        <fullName evidence="4">Lipoprotein</fullName>
    </recommendedName>
</protein>
<dbReference type="AlphaFoldDB" id="A0A9X0JKT6"/>
<keyword evidence="1" id="KW-0732">Signal</keyword>
<evidence type="ECO:0008006" key="4">
    <source>
        <dbReference type="Google" id="ProtNLM"/>
    </source>
</evidence>
<name>A0A9X0JKT6_9PSED</name>
<feature type="signal peptide" evidence="1">
    <location>
        <begin position="1"/>
        <end position="24"/>
    </location>
</feature>
<dbReference type="EMBL" id="JRMB01000001">
    <property type="protein sequence ID" value="KGF66330.1"/>
    <property type="molecule type" value="Genomic_DNA"/>
</dbReference>
<sequence>MPVSLSVVRTACLIALVAPFTLHAESAVHVLTGTLGKSPIVVELNLTSAEEVTGRYFYEKYHKDLPLSGSSKGNDLTLTEGLSYDEQADLPKLVLHKNPDATWAGQWSSKGKTFKVQLEERAIAAPDQAAEPGWQDIYKQSAYDYLRLTQLPLKADKKTTFMGHALQWWVEPASGVSMFEITSGYPTDQAARINQQLRARLWQEVVSYNECMLNASRSGGDFAQTVTPHLLTPGIVSLNVFTSYDCGGAHPDFGDSPLNLDAGTGKALTLEDVLWVGKGAPLHYERDEQGDGSFETYSDYRSKQFAPWLVAQLKATQPADMQAPATEDDCDYTDPSVWEFPSWYFTEKGVYFGPYFARVQRACEGPEWSVVPYSVVKAHPGGTKLMLPE</sequence>
<dbReference type="OrthoDB" id="7543403at2"/>
<evidence type="ECO:0000313" key="2">
    <source>
        <dbReference type="EMBL" id="KGF66330.1"/>
    </source>
</evidence>
<gene>
    <name evidence="2" type="ORF">LT42_10720</name>
</gene>
<organism evidence="2 3">
    <name type="scientific">Pseudomonas lutea</name>
    <dbReference type="NCBI Taxonomy" id="243924"/>
    <lineage>
        <taxon>Bacteria</taxon>
        <taxon>Pseudomonadati</taxon>
        <taxon>Pseudomonadota</taxon>
        <taxon>Gammaproteobacteria</taxon>
        <taxon>Pseudomonadales</taxon>
        <taxon>Pseudomonadaceae</taxon>
        <taxon>Pseudomonas</taxon>
    </lineage>
</organism>
<feature type="chain" id="PRO_5040795227" description="Lipoprotein" evidence="1">
    <location>
        <begin position="25"/>
        <end position="389"/>
    </location>
</feature>
<reference evidence="2 3" key="1">
    <citation type="submission" date="2014-09" db="EMBL/GenBank/DDBJ databases">
        <title>Genome sequence of Pseudomonas lutea strain DSM 17257T.</title>
        <authorList>
            <person name="Kwak Y."/>
            <person name="Shin J.-H."/>
        </authorList>
    </citation>
    <scope>NUCLEOTIDE SEQUENCE [LARGE SCALE GENOMIC DNA]</scope>
    <source>
        <strain evidence="2 3">DSM 17257</strain>
    </source>
</reference>
<dbReference type="RefSeq" id="WP_037012134.1">
    <property type="nucleotide sequence ID" value="NZ_JRMB01000001.1"/>
</dbReference>
<proteinExistence type="predicted"/>
<evidence type="ECO:0000256" key="1">
    <source>
        <dbReference type="SAM" id="SignalP"/>
    </source>
</evidence>
<comment type="caution">
    <text evidence="2">The sequence shown here is derived from an EMBL/GenBank/DDBJ whole genome shotgun (WGS) entry which is preliminary data.</text>
</comment>
<dbReference type="Proteomes" id="UP000029719">
    <property type="component" value="Unassembled WGS sequence"/>
</dbReference>